<dbReference type="InterPro" id="IPR036890">
    <property type="entry name" value="HATPase_C_sf"/>
</dbReference>
<dbReference type="EMBL" id="BARS01031221">
    <property type="protein sequence ID" value="GAG28185.1"/>
    <property type="molecule type" value="Genomic_DNA"/>
</dbReference>
<dbReference type="PRINTS" id="PR00344">
    <property type="entry name" value="BCTRLSENSOR"/>
</dbReference>
<dbReference type="PANTHER" id="PTHR43065">
    <property type="entry name" value="SENSOR HISTIDINE KINASE"/>
    <property type="match status" value="1"/>
</dbReference>
<keyword evidence="6" id="KW-0902">Two-component regulatory system</keyword>
<dbReference type="InterPro" id="IPR036097">
    <property type="entry name" value="HisK_dim/P_sf"/>
</dbReference>
<evidence type="ECO:0000256" key="3">
    <source>
        <dbReference type="ARBA" id="ARBA00022741"/>
    </source>
</evidence>
<keyword evidence="5" id="KW-0067">ATP-binding</keyword>
<reference evidence="8" key="1">
    <citation type="journal article" date="2014" name="Front. Microbiol.">
        <title>High frequency of phylogenetically diverse reductive dehalogenase-homologous genes in deep subseafloor sedimentary metagenomes.</title>
        <authorList>
            <person name="Kawai M."/>
            <person name="Futagami T."/>
            <person name="Toyoda A."/>
            <person name="Takaki Y."/>
            <person name="Nishi S."/>
            <person name="Hori S."/>
            <person name="Arai W."/>
            <person name="Tsubouchi T."/>
            <person name="Morono Y."/>
            <person name="Uchiyama I."/>
            <person name="Ito T."/>
            <person name="Fujiyama A."/>
            <person name="Inagaki F."/>
            <person name="Takami H."/>
        </authorList>
    </citation>
    <scope>NUCLEOTIDE SEQUENCE</scope>
    <source>
        <strain evidence="8">Expedition CK06-06</strain>
    </source>
</reference>
<dbReference type="GO" id="GO:0005524">
    <property type="term" value="F:ATP binding"/>
    <property type="evidence" value="ECO:0007669"/>
    <property type="project" value="UniProtKB-KW"/>
</dbReference>
<evidence type="ECO:0000259" key="7">
    <source>
        <dbReference type="PROSITE" id="PS50109"/>
    </source>
</evidence>
<protein>
    <recommendedName>
        <fullName evidence="7">Histidine kinase domain-containing protein</fullName>
    </recommendedName>
</protein>
<evidence type="ECO:0000256" key="6">
    <source>
        <dbReference type="ARBA" id="ARBA00023012"/>
    </source>
</evidence>
<dbReference type="Gene3D" id="3.30.565.10">
    <property type="entry name" value="Histidine kinase-like ATPase, C-terminal domain"/>
    <property type="match status" value="1"/>
</dbReference>
<accession>X0WC03</accession>
<evidence type="ECO:0000313" key="8">
    <source>
        <dbReference type="EMBL" id="GAG28185.1"/>
    </source>
</evidence>
<gene>
    <name evidence="8" type="ORF">S01H1_48609</name>
</gene>
<dbReference type="InterPro" id="IPR003661">
    <property type="entry name" value="HisK_dim/P_dom"/>
</dbReference>
<dbReference type="InterPro" id="IPR004358">
    <property type="entry name" value="Sig_transdc_His_kin-like_C"/>
</dbReference>
<dbReference type="InterPro" id="IPR003594">
    <property type="entry name" value="HATPase_dom"/>
</dbReference>
<keyword evidence="3" id="KW-0547">Nucleotide-binding</keyword>
<dbReference type="SMART" id="SM00388">
    <property type="entry name" value="HisKA"/>
    <property type="match status" value="1"/>
</dbReference>
<organism evidence="8">
    <name type="scientific">marine sediment metagenome</name>
    <dbReference type="NCBI Taxonomy" id="412755"/>
    <lineage>
        <taxon>unclassified sequences</taxon>
        <taxon>metagenomes</taxon>
        <taxon>ecological metagenomes</taxon>
    </lineage>
</organism>
<dbReference type="SUPFAM" id="SSF55874">
    <property type="entry name" value="ATPase domain of HSP90 chaperone/DNA topoisomerase II/histidine kinase"/>
    <property type="match status" value="1"/>
</dbReference>
<dbReference type="GO" id="GO:0000155">
    <property type="term" value="F:phosphorelay sensor kinase activity"/>
    <property type="evidence" value="ECO:0007669"/>
    <property type="project" value="InterPro"/>
</dbReference>
<keyword evidence="1" id="KW-0597">Phosphoprotein</keyword>
<name>X0WC03_9ZZZZ</name>
<evidence type="ECO:0000256" key="5">
    <source>
        <dbReference type="ARBA" id="ARBA00022840"/>
    </source>
</evidence>
<dbReference type="Pfam" id="PF00512">
    <property type="entry name" value="HisKA"/>
    <property type="match status" value="1"/>
</dbReference>
<comment type="caution">
    <text evidence="8">The sequence shown here is derived from an EMBL/GenBank/DDBJ whole genome shotgun (WGS) entry which is preliminary data.</text>
</comment>
<proteinExistence type="predicted"/>
<dbReference type="CDD" id="cd00082">
    <property type="entry name" value="HisKA"/>
    <property type="match status" value="1"/>
</dbReference>
<dbReference type="PROSITE" id="PS50109">
    <property type="entry name" value="HIS_KIN"/>
    <property type="match status" value="1"/>
</dbReference>
<evidence type="ECO:0000256" key="1">
    <source>
        <dbReference type="ARBA" id="ARBA00022553"/>
    </source>
</evidence>
<dbReference type="SMART" id="SM00387">
    <property type="entry name" value="HATPase_c"/>
    <property type="match status" value="1"/>
</dbReference>
<dbReference type="Gene3D" id="1.10.287.130">
    <property type="match status" value="1"/>
</dbReference>
<dbReference type="Pfam" id="PF02518">
    <property type="entry name" value="HATPase_c"/>
    <property type="match status" value="1"/>
</dbReference>
<evidence type="ECO:0000256" key="2">
    <source>
        <dbReference type="ARBA" id="ARBA00022679"/>
    </source>
</evidence>
<dbReference type="PANTHER" id="PTHR43065:SF10">
    <property type="entry name" value="PEROXIDE STRESS-ACTIVATED HISTIDINE KINASE MAK3"/>
    <property type="match status" value="1"/>
</dbReference>
<dbReference type="InterPro" id="IPR005467">
    <property type="entry name" value="His_kinase_dom"/>
</dbReference>
<dbReference type="SUPFAM" id="SSF47384">
    <property type="entry name" value="Homodimeric domain of signal transducing histidine kinase"/>
    <property type="match status" value="1"/>
</dbReference>
<feature type="non-terminal residue" evidence="8">
    <location>
        <position position="1"/>
    </location>
</feature>
<dbReference type="AlphaFoldDB" id="X0WC03"/>
<evidence type="ECO:0000256" key="4">
    <source>
        <dbReference type="ARBA" id="ARBA00022777"/>
    </source>
</evidence>
<keyword evidence="4" id="KW-0418">Kinase</keyword>
<keyword evidence="2" id="KW-0808">Transferase</keyword>
<sequence length="242" mass="27013">SDQARILHQDKMMSLGKLAASMVHEINNPLSGILNYLRLMIRTLSRGPLAEDRREKFLGYLNLMENETKRCSQIVSSLLTFSRISSPSFGQVQVHDLLNRCIILSRHKLELQNIRPVSEIEPHIPQVAGDFNQLQQCVINLIFNAIDAMPDGGTLRLTGHLDNTKDYVTITVNDTGPGIPEKNLPHIFEPFFTTSQEGYGVGLGLSTVYGIMERHKGAVKVESQPGQGTTFKLQVPIYGMNQ</sequence>
<feature type="domain" description="Histidine kinase" evidence="7">
    <location>
        <begin position="21"/>
        <end position="239"/>
    </location>
</feature>